<comment type="caution">
    <text evidence="1">The sequence shown here is derived from an EMBL/GenBank/DDBJ whole genome shotgun (WGS) entry which is preliminary data.</text>
</comment>
<sequence>MPRNVSATDFAVPRTTYLLHHSRPLGAHTVGTAQYNMLELDTSGGDFLQLVVDSARAATVTTTAQIQELCNESIRIHELEAALSRTKRRSTPGADGITFQMLRNLEEAGRQRLLEFFNDIWSTGDIPESWRAAVVAPILKPRKPATALSSYRPVSLTSAACKVLERVALARLEWIAAQLQFFPEQQSGFRCYRCTADSIADVVATLEDAKACGDVAMLVLLDVESAFDGLPHTVVEAAMDGLGIIGCLRGFVTAFLSGRTFRVRVGRELSEPRDITAGVPQGSVLSPFLFNMALAGLPASLPAAARFPARCSIYADDVALWVRGPRRSIPAIRRSLQEALDAVVSYLGGIGLRESFAAGKKGCYSRVVNPGHGFLSTQSEVTQPQATSGTQLYHCTAAEIASTSGFVTAVSQHLGDNAYETIGPDDESPQGENDISDEEVPIGDPQRANKTLPDGLSLRRTTVKGTQYGVFATKPLPKRIFFGPYEGVRLEKLKKPRTRFSRKVQTGTEASLVDGRPLAFSNWMRYVNSAPAGQQPNLVAFERAGAVYYRTCKTVGAFEELLLLDEKAGTRKSTASGTQKKQYLARHDRHRHPERPQGALRCSTCDFSTNKRWRLDQHNFTHTGERPYVCEICQKDYTWRTDLNVHLLTHTQERPYECKVCGERFNCPSHLLRHKKMHSSDPRPHVVFEVRQVLREKRLPQERQYECAECGRRFADPSNAKHHYSFVHAKQYPLSCPHCGKGFASRRDVRRHVLARHDGQED</sequence>
<gene>
    <name evidence="1" type="ORF">HPB49_013472</name>
</gene>
<name>A0ACB8D5Y3_DERSI</name>
<dbReference type="Proteomes" id="UP000821865">
    <property type="component" value="Chromosome 3"/>
</dbReference>
<keyword evidence="2" id="KW-1185">Reference proteome</keyword>
<dbReference type="EMBL" id="CM023472">
    <property type="protein sequence ID" value="KAH7959743.1"/>
    <property type="molecule type" value="Genomic_DNA"/>
</dbReference>
<evidence type="ECO:0000313" key="1">
    <source>
        <dbReference type="EMBL" id="KAH7959743.1"/>
    </source>
</evidence>
<protein>
    <submittedName>
        <fullName evidence="1">Uncharacterized protein</fullName>
    </submittedName>
</protein>
<organism evidence="1 2">
    <name type="scientific">Dermacentor silvarum</name>
    <name type="common">Tick</name>
    <dbReference type="NCBI Taxonomy" id="543639"/>
    <lineage>
        <taxon>Eukaryota</taxon>
        <taxon>Metazoa</taxon>
        <taxon>Ecdysozoa</taxon>
        <taxon>Arthropoda</taxon>
        <taxon>Chelicerata</taxon>
        <taxon>Arachnida</taxon>
        <taxon>Acari</taxon>
        <taxon>Parasitiformes</taxon>
        <taxon>Ixodida</taxon>
        <taxon>Ixodoidea</taxon>
        <taxon>Ixodidae</taxon>
        <taxon>Rhipicephalinae</taxon>
        <taxon>Dermacentor</taxon>
    </lineage>
</organism>
<proteinExistence type="predicted"/>
<reference evidence="1" key="1">
    <citation type="submission" date="2020-05" db="EMBL/GenBank/DDBJ databases">
        <title>Large-scale comparative analyses of tick genomes elucidate their genetic diversity and vector capacities.</title>
        <authorList>
            <person name="Jia N."/>
            <person name="Wang J."/>
            <person name="Shi W."/>
            <person name="Du L."/>
            <person name="Sun Y."/>
            <person name="Zhan W."/>
            <person name="Jiang J."/>
            <person name="Wang Q."/>
            <person name="Zhang B."/>
            <person name="Ji P."/>
            <person name="Sakyi L.B."/>
            <person name="Cui X."/>
            <person name="Yuan T."/>
            <person name="Jiang B."/>
            <person name="Yang W."/>
            <person name="Lam T.T.-Y."/>
            <person name="Chang Q."/>
            <person name="Ding S."/>
            <person name="Wang X."/>
            <person name="Zhu J."/>
            <person name="Ruan X."/>
            <person name="Zhao L."/>
            <person name="Wei J."/>
            <person name="Que T."/>
            <person name="Du C."/>
            <person name="Cheng J."/>
            <person name="Dai P."/>
            <person name="Han X."/>
            <person name="Huang E."/>
            <person name="Gao Y."/>
            <person name="Liu J."/>
            <person name="Shao H."/>
            <person name="Ye R."/>
            <person name="Li L."/>
            <person name="Wei W."/>
            <person name="Wang X."/>
            <person name="Wang C."/>
            <person name="Yang T."/>
            <person name="Huo Q."/>
            <person name="Li W."/>
            <person name="Guo W."/>
            <person name="Chen H."/>
            <person name="Zhou L."/>
            <person name="Ni X."/>
            <person name="Tian J."/>
            <person name="Zhou Y."/>
            <person name="Sheng Y."/>
            <person name="Liu T."/>
            <person name="Pan Y."/>
            <person name="Xia L."/>
            <person name="Li J."/>
            <person name="Zhao F."/>
            <person name="Cao W."/>
        </authorList>
    </citation>
    <scope>NUCLEOTIDE SEQUENCE</scope>
    <source>
        <strain evidence="1">Dsil-2018</strain>
    </source>
</reference>
<accession>A0ACB8D5Y3</accession>
<evidence type="ECO:0000313" key="2">
    <source>
        <dbReference type="Proteomes" id="UP000821865"/>
    </source>
</evidence>